<dbReference type="OrthoDB" id="6631788at2"/>
<dbReference type="SMART" id="SM00507">
    <property type="entry name" value="HNHc"/>
    <property type="match status" value="1"/>
</dbReference>
<dbReference type="Pfam" id="PF13392">
    <property type="entry name" value="HNH_3"/>
    <property type="match status" value="1"/>
</dbReference>
<organism evidence="2 3">
    <name type="scientific">Rufibacter immobilis</name>
    <dbReference type="NCBI Taxonomy" id="1348778"/>
    <lineage>
        <taxon>Bacteria</taxon>
        <taxon>Pseudomonadati</taxon>
        <taxon>Bacteroidota</taxon>
        <taxon>Cytophagia</taxon>
        <taxon>Cytophagales</taxon>
        <taxon>Hymenobacteraceae</taxon>
        <taxon>Rufibacter</taxon>
    </lineage>
</organism>
<dbReference type="AlphaFoldDB" id="A0A3M9N364"/>
<feature type="domain" description="HNH nuclease" evidence="1">
    <location>
        <begin position="52"/>
        <end position="102"/>
    </location>
</feature>
<name>A0A3M9N364_9BACT</name>
<reference evidence="2 3" key="1">
    <citation type="submission" date="2018-11" db="EMBL/GenBank/DDBJ databases">
        <title>Rufibacter latericius sp. nov., isolated from water in Baiyang Lake.</title>
        <authorList>
            <person name="Yang Y."/>
        </authorList>
    </citation>
    <scope>NUCLEOTIDE SEQUENCE [LARGE SCALE GENOMIC DNA]</scope>
    <source>
        <strain evidence="2 3">MCC P1</strain>
    </source>
</reference>
<dbReference type="Gene3D" id="3.90.75.20">
    <property type="match status" value="1"/>
</dbReference>
<dbReference type="EMBL" id="RJJE01000002">
    <property type="protein sequence ID" value="RNI32234.1"/>
    <property type="molecule type" value="Genomic_DNA"/>
</dbReference>
<keyword evidence="2" id="KW-0378">Hydrolase</keyword>
<keyword evidence="2" id="KW-0255">Endonuclease</keyword>
<keyword evidence="3" id="KW-1185">Reference proteome</keyword>
<gene>
    <name evidence="2" type="ORF">EFA69_02595</name>
</gene>
<proteinExistence type="predicted"/>
<protein>
    <submittedName>
        <fullName evidence="2">HNH endonuclease</fullName>
    </submittedName>
</protein>
<dbReference type="InterPro" id="IPR044925">
    <property type="entry name" value="His-Me_finger_sf"/>
</dbReference>
<dbReference type="SUPFAM" id="SSF54060">
    <property type="entry name" value="His-Me finger endonucleases"/>
    <property type="match status" value="1"/>
</dbReference>
<evidence type="ECO:0000313" key="2">
    <source>
        <dbReference type="EMBL" id="RNI32234.1"/>
    </source>
</evidence>
<comment type="caution">
    <text evidence="2">The sequence shown here is derived from an EMBL/GenBank/DDBJ whole genome shotgun (WGS) entry which is preliminary data.</text>
</comment>
<evidence type="ECO:0000313" key="3">
    <source>
        <dbReference type="Proteomes" id="UP000271010"/>
    </source>
</evidence>
<dbReference type="GO" id="GO:0004519">
    <property type="term" value="F:endonuclease activity"/>
    <property type="evidence" value="ECO:0007669"/>
    <property type="project" value="UniProtKB-KW"/>
</dbReference>
<accession>A0A3M9N364</accession>
<evidence type="ECO:0000259" key="1">
    <source>
        <dbReference type="SMART" id="SM00507"/>
    </source>
</evidence>
<dbReference type="InterPro" id="IPR003615">
    <property type="entry name" value="HNH_nuc"/>
</dbReference>
<dbReference type="Proteomes" id="UP000271010">
    <property type="component" value="Unassembled WGS sequence"/>
</dbReference>
<keyword evidence="2" id="KW-0540">Nuclease</keyword>
<sequence>MTNLEEVFVDVEGFKGYKIGNYGTLLGKLGKPMRPSLCNDGYLQTDVQLNGKSVGKLIHRLVAEHFVPKPNSNEALYVDHIDNDRLNNRADNLQWVTHKENIKKSTLAGRRRAKLKPEQVVEIRGKFLIGKMNKELAEEYQVSFKTIWGIRNGSIWADVV</sequence>
<dbReference type="RefSeq" id="WP_123131534.1">
    <property type="nucleotide sequence ID" value="NZ_RJJE01000002.1"/>
</dbReference>